<evidence type="ECO:0000313" key="2">
    <source>
        <dbReference type="Proteomes" id="UP000299102"/>
    </source>
</evidence>
<proteinExistence type="predicted"/>
<dbReference type="Proteomes" id="UP000299102">
    <property type="component" value="Unassembled WGS sequence"/>
</dbReference>
<accession>A0A4C1YZB1</accession>
<reference evidence="1 2" key="1">
    <citation type="journal article" date="2019" name="Commun. Biol.">
        <title>The bagworm genome reveals a unique fibroin gene that provides high tensile strength.</title>
        <authorList>
            <person name="Kono N."/>
            <person name="Nakamura H."/>
            <person name="Ohtoshi R."/>
            <person name="Tomita M."/>
            <person name="Numata K."/>
            <person name="Arakawa K."/>
        </authorList>
    </citation>
    <scope>NUCLEOTIDE SEQUENCE [LARGE SCALE GENOMIC DNA]</scope>
</reference>
<organism evidence="1 2">
    <name type="scientific">Eumeta variegata</name>
    <name type="common">Bagworm moth</name>
    <name type="synonym">Eumeta japonica</name>
    <dbReference type="NCBI Taxonomy" id="151549"/>
    <lineage>
        <taxon>Eukaryota</taxon>
        <taxon>Metazoa</taxon>
        <taxon>Ecdysozoa</taxon>
        <taxon>Arthropoda</taxon>
        <taxon>Hexapoda</taxon>
        <taxon>Insecta</taxon>
        <taxon>Pterygota</taxon>
        <taxon>Neoptera</taxon>
        <taxon>Endopterygota</taxon>
        <taxon>Lepidoptera</taxon>
        <taxon>Glossata</taxon>
        <taxon>Ditrysia</taxon>
        <taxon>Tineoidea</taxon>
        <taxon>Psychidae</taxon>
        <taxon>Oiketicinae</taxon>
        <taxon>Eumeta</taxon>
    </lineage>
</organism>
<gene>
    <name evidence="1" type="ORF">EVAR_37969_1</name>
</gene>
<name>A0A4C1YZB1_EUMVA</name>
<sequence>MTQFVKALDKNGQCFKFLSQKFPGLSTEKLKAGIFDGPQIRQLIKSSKDFEASMTEIEKLGWKSFVAVIQNFFGNFKANNYKQLVEEMLLNFKNLGCNMSLKVHYLSSHIDHFEHNLGDFSEEQGVSQGLVSKIVKEGQATEEAGTKIRQASREYEKVDLFM</sequence>
<keyword evidence="2" id="KW-1185">Reference proteome</keyword>
<dbReference type="OrthoDB" id="8063408at2759"/>
<protein>
    <submittedName>
        <fullName evidence="1">Uncharacterized protein</fullName>
    </submittedName>
</protein>
<dbReference type="AlphaFoldDB" id="A0A4C1YZB1"/>
<dbReference type="PANTHER" id="PTHR46114:SF1">
    <property type="entry name" value="ZAD DOMAIN-CONTAINING PROTEIN"/>
    <property type="match status" value="1"/>
</dbReference>
<dbReference type="EMBL" id="BGZK01001455">
    <property type="protein sequence ID" value="GBP80292.1"/>
    <property type="molecule type" value="Genomic_DNA"/>
</dbReference>
<evidence type="ECO:0000313" key="1">
    <source>
        <dbReference type="EMBL" id="GBP80292.1"/>
    </source>
</evidence>
<comment type="caution">
    <text evidence="1">The sequence shown here is derived from an EMBL/GenBank/DDBJ whole genome shotgun (WGS) entry which is preliminary data.</text>
</comment>
<dbReference type="PANTHER" id="PTHR46114">
    <property type="entry name" value="APPLE DOMAIN-CONTAINING PROTEIN"/>
    <property type="match status" value="1"/>
</dbReference>